<accession>A0A1Y5SH14</accession>
<dbReference type="PROSITE" id="PS51186">
    <property type="entry name" value="GNAT"/>
    <property type="match status" value="1"/>
</dbReference>
<dbReference type="EC" id="2.3.1.-" evidence="4"/>
<reference evidence="4 5" key="1">
    <citation type="submission" date="2017-03" db="EMBL/GenBank/DDBJ databases">
        <authorList>
            <person name="Afonso C.L."/>
            <person name="Miller P.J."/>
            <person name="Scott M.A."/>
            <person name="Spackman E."/>
            <person name="Goraichik I."/>
            <person name="Dimitrov K.M."/>
            <person name="Suarez D.L."/>
            <person name="Swayne D.E."/>
        </authorList>
    </citation>
    <scope>NUCLEOTIDE SEQUENCE [LARGE SCALE GENOMIC DNA]</scope>
    <source>
        <strain evidence="4 5">CECT 7691</strain>
    </source>
</reference>
<keyword evidence="5" id="KW-1185">Reference proteome</keyword>
<evidence type="ECO:0000256" key="1">
    <source>
        <dbReference type="ARBA" id="ARBA00022679"/>
    </source>
</evidence>
<evidence type="ECO:0000313" key="5">
    <source>
        <dbReference type="Proteomes" id="UP000193200"/>
    </source>
</evidence>
<dbReference type="SUPFAM" id="SSF55729">
    <property type="entry name" value="Acyl-CoA N-acyltransferases (Nat)"/>
    <property type="match status" value="1"/>
</dbReference>
<dbReference type="GO" id="GO:0016747">
    <property type="term" value="F:acyltransferase activity, transferring groups other than amino-acyl groups"/>
    <property type="evidence" value="ECO:0007669"/>
    <property type="project" value="InterPro"/>
</dbReference>
<dbReference type="InterPro" id="IPR016181">
    <property type="entry name" value="Acyl_CoA_acyltransferase"/>
</dbReference>
<protein>
    <submittedName>
        <fullName evidence="4">Acetyltransferase</fullName>
        <ecNumber evidence="4">2.3.1.-</ecNumber>
    </submittedName>
</protein>
<dbReference type="InterPro" id="IPR050832">
    <property type="entry name" value="Bact_Acetyltransf"/>
</dbReference>
<dbReference type="FunCoup" id="A0A1Y5SH14">
    <property type="interactions" value="32"/>
</dbReference>
<dbReference type="EMBL" id="FWFR01000001">
    <property type="protein sequence ID" value="SLN40614.1"/>
    <property type="molecule type" value="Genomic_DNA"/>
</dbReference>
<dbReference type="CDD" id="cd04301">
    <property type="entry name" value="NAT_SF"/>
    <property type="match status" value="1"/>
</dbReference>
<evidence type="ECO:0000259" key="3">
    <source>
        <dbReference type="PROSITE" id="PS51186"/>
    </source>
</evidence>
<sequence length="175" mass="18889">MDSVTVFQVAADRIETHFDDLAAIIRESVGGGGAIGFLQPFTADDADRFWRRTIRPEIASGQRILFAAARNGPIVGTVQLVVGMPPNQPHRCEIAKMAVRPAARRQGIARALLAAAERQARALGRTLVTLDTRTGDSAEALYASMGFERAGIIPDYALDPDGAARHATTCMFKRL</sequence>
<dbReference type="InterPro" id="IPR000182">
    <property type="entry name" value="GNAT_dom"/>
</dbReference>
<dbReference type="AlphaFoldDB" id="A0A1Y5SH14"/>
<gene>
    <name evidence="4" type="primary">ttr</name>
    <name evidence="4" type="ORF">OCH7691_01723</name>
</gene>
<dbReference type="PANTHER" id="PTHR43877:SF2">
    <property type="entry name" value="AMINOALKYLPHOSPHONATE N-ACETYLTRANSFERASE-RELATED"/>
    <property type="match status" value="1"/>
</dbReference>
<dbReference type="RefSeq" id="WP_085882927.1">
    <property type="nucleotide sequence ID" value="NZ_FWFR01000001.1"/>
</dbReference>
<evidence type="ECO:0000313" key="4">
    <source>
        <dbReference type="EMBL" id="SLN40614.1"/>
    </source>
</evidence>
<dbReference type="Proteomes" id="UP000193200">
    <property type="component" value="Unassembled WGS sequence"/>
</dbReference>
<feature type="domain" description="N-acetyltransferase" evidence="3">
    <location>
        <begin position="4"/>
        <end position="175"/>
    </location>
</feature>
<keyword evidence="2 4" id="KW-0012">Acyltransferase</keyword>
<keyword evidence="1 4" id="KW-0808">Transferase</keyword>
<organism evidence="4 5">
    <name type="scientific">Oceanibacterium hippocampi</name>
    <dbReference type="NCBI Taxonomy" id="745714"/>
    <lineage>
        <taxon>Bacteria</taxon>
        <taxon>Pseudomonadati</taxon>
        <taxon>Pseudomonadota</taxon>
        <taxon>Alphaproteobacteria</taxon>
        <taxon>Sneathiellales</taxon>
        <taxon>Sneathiellaceae</taxon>
        <taxon>Oceanibacterium</taxon>
    </lineage>
</organism>
<proteinExistence type="predicted"/>
<name>A0A1Y5SH14_9PROT</name>
<dbReference type="Pfam" id="PF00583">
    <property type="entry name" value="Acetyltransf_1"/>
    <property type="match status" value="1"/>
</dbReference>
<evidence type="ECO:0000256" key="2">
    <source>
        <dbReference type="ARBA" id="ARBA00023315"/>
    </source>
</evidence>
<dbReference type="OrthoDB" id="3389160at2"/>
<dbReference type="PANTHER" id="PTHR43877">
    <property type="entry name" value="AMINOALKYLPHOSPHONATE N-ACETYLTRANSFERASE-RELATED-RELATED"/>
    <property type="match status" value="1"/>
</dbReference>
<dbReference type="Gene3D" id="3.40.630.30">
    <property type="match status" value="1"/>
</dbReference>
<dbReference type="InParanoid" id="A0A1Y5SH14"/>